<keyword evidence="1" id="KW-1133">Transmembrane helix</keyword>
<dbReference type="InterPro" id="IPR036259">
    <property type="entry name" value="MFS_trans_sf"/>
</dbReference>
<proteinExistence type="predicted"/>
<feature type="transmembrane region" description="Helical" evidence="1">
    <location>
        <begin position="140"/>
        <end position="163"/>
    </location>
</feature>
<evidence type="ECO:0008006" key="4">
    <source>
        <dbReference type="Google" id="ProtNLM"/>
    </source>
</evidence>
<evidence type="ECO:0000256" key="1">
    <source>
        <dbReference type="SAM" id="Phobius"/>
    </source>
</evidence>
<dbReference type="SUPFAM" id="SSF103473">
    <property type="entry name" value="MFS general substrate transporter"/>
    <property type="match status" value="1"/>
</dbReference>
<evidence type="ECO:0000313" key="2">
    <source>
        <dbReference type="EMBL" id="MCM2436797.1"/>
    </source>
</evidence>
<keyword evidence="1" id="KW-0472">Membrane</keyword>
<evidence type="ECO:0000313" key="3">
    <source>
        <dbReference type="Proteomes" id="UP001057481"/>
    </source>
</evidence>
<feature type="transmembrane region" description="Helical" evidence="1">
    <location>
        <begin position="231"/>
        <end position="249"/>
    </location>
</feature>
<feature type="transmembrane region" description="Helical" evidence="1">
    <location>
        <begin position="27"/>
        <end position="47"/>
    </location>
</feature>
<accession>A0ABT0VG43</accession>
<dbReference type="Proteomes" id="UP001057481">
    <property type="component" value="Unassembled WGS sequence"/>
</dbReference>
<protein>
    <recommendedName>
        <fullName evidence="4">Major facilitator superfamily (MFS) profile domain-containing protein</fullName>
    </recommendedName>
</protein>
<gene>
    <name evidence="2" type="ORF">KAK10_02475</name>
</gene>
<sequence length="257" mass="27055">MSIVTAQFLLPFLIGFIASSHMSYHTIFIVCGIAMLIDAGLVIILPFPQLKQAEVIATTNAATKGKPHLNFNKSSVAAILPGFTTSTTFMLWLNCNQELGQLYGIKDASVLQSCDAFGAALGVLATAQLIKLGLKETTILVLYPAISVVMLLLCYVITAPFVLYIGSVVIGYVAVGGLLQLATSTTIIFFPLNKGLATSMVMIASSIANYAVLSGAAYITNVLGKGASRVIVLLNVGITIIGIILSVIVKKGQAQKI</sequence>
<feature type="transmembrane region" description="Helical" evidence="1">
    <location>
        <begin position="169"/>
        <end position="192"/>
    </location>
</feature>
<organism evidence="2 3">
    <name type="scientific">Periweissella beninensis</name>
    <dbReference type="NCBI Taxonomy" id="504936"/>
    <lineage>
        <taxon>Bacteria</taxon>
        <taxon>Bacillati</taxon>
        <taxon>Bacillota</taxon>
        <taxon>Bacilli</taxon>
        <taxon>Lactobacillales</taxon>
        <taxon>Lactobacillaceae</taxon>
        <taxon>Periweissella</taxon>
    </lineage>
</organism>
<feature type="transmembrane region" description="Helical" evidence="1">
    <location>
        <begin position="199"/>
        <end position="219"/>
    </location>
</feature>
<name>A0ABT0VG43_9LACO</name>
<keyword evidence="3" id="KW-1185">Reference proteome</keyword>
<reference evidence="2" key="1">
    <citation type="submission" date="2021-04" db="EMBL/GenBank/DDBJ databases">
        <title>Taxonomic assessment of Weissella genus.</title>
        <authorList>
            <person name="Fanelli F."/>
            <person name="Chieffi D."/>
            <person name="Dell'Aquila A."/>
            <person name="Gyu-Sung C."/>
            <person name="Franz C.M.A.P."/>
            <person name="Fusco V."/>
        </authorList>
    </citation>
    <scope>NUCLEOTIDE SEQUENCE</scope>
    <source>
        <strain evidence="2">LMG 25373</strain>
    </source>
</reference>
<comment type="caution">
    <text evidence="2">The sequence shown here is derived from an EMBL/GenBank/DDBJ whole genome shotgun (WGS) entry which is preliminary data.</text>
</comment>
<dbReference type="EMBL" id="JAGMVS010000039">
    <property type="protein sequence ID" value="MCM2436797.1"/>
    <property type="molecule type" value="Genomic_DNA"/>
</dbReference>
<keyword evidence="1" id="KW-0812">Transmembrane</keyword>